<organism evidence="1 2">
    <name type="scientific">Melia azedarach</name>
    <name type="common">Chinaberry tree</name>
    <dbReference type="NCBI Taxonomy" id="155640"/>
    <lineage>
        <taxon>Eukaryota</taxon>
        <taxon>Viridiplantae</taxon>
        <taxon>Streptophyta</taxon>
        <taxon>Embryophyta</taxon>
        <taxon>Tracheophyta</taxon>
        <taxon>Spermatophyta</taxon>
        <taxon>Magnoliopsida</taxon>
        <taxon>eudicotyledons</taxon>
        <taxon>Gunneridae</taxon>
        <taxon>Pentapetalae</taxon>
        <taxon>rosids</taxon>
        <taxon>malvids</taxon>
        <taxon>Sapindales</taxon>
        <taxon>Meliaceae</taxon>
        <taxon>Melia</taxon>
    </lineage>
</organism>
<sequence length="347" mass="39744">MKVSVSQTIMEMPTNTEQPPSDYIVKETKFGSIESSPPVGPFPVIDMSLFSQSSSQEQVELELHKLRSSLISTGCFQTIGHGMSDSFLDKVREVALQFFALPIEEKQKYARAVNEAEGYGSDRVVSEKQVLDWSHRLSLRVFPEDKRRLNLWPQIPAEFRDVLDEYARKIKIVTQVLFKAIAKSLKLEDNSFLNQFGDRALMQARFNFYPPCSRPDLVFGVKPHTDRSGITVLLQVREVEGLQIRMDGKWYRVPVIPHALFVNIGDQMQIMTNGIYKSPMHRVVTNTEKLRLSVATFIEPEPENEIGPVDQLIDEQRPRIYRNVRNYGAINYECYQKGLVALDTVKV</sequence>
<dbReference type="EMBL" id="CM051403">
    <property type="protein sequence ID" value="KAJ4709030.1"/>
    <property type="molecule type" value="Genomic_DNA"/>
</dbReference>
<comment type="caution">
    <text evidence="1">The sequence shown here is derived from an EMBL/GenBank/DDBJ whole genome shotgun (WGS) entry which is preliminary data.</text>
</comment>
<keyword evidence="2" id="KW-1185">Reference proteome</keyword>
<proteinExistence type="predicted"/>
<name>A0ACC1XCI9_MELAZ</name>
<accession>A0ACC1XCI9</accession>
<evidence type="ECO:0000313" key="1">
    <source>
        <dbReference type="EMBL" id="KAJ4709030.1"/>
    </source>
</evidence>
<gene>
    <name evidence="1" type="ORF">OWV82_018883</name>
</gene>
<dbReference type="Proteomes" id="UP001164539">
    <property type="component" value="Chromosome 10"/>
</dbReference>
<evidence type="ECO:0000313" key="2">
    <source>
        <dbReference type="Proteomes" id="UP001164539"/>
    </source>
</evidence>
<reference evidence="1 2" key="1">
    <citation type="journal article" date="2023" name="Science">
        <title>Complex scaffold remodeling in plant triterpene biosynthesis.</title>
        <authorList>
            <person name="De La Pena R."/>
            <person name="Hodgson H."/>
            <person name="Liu J.C."/>
            <person name="Stephenson M.J."/>
            <person name="Martin A.C."/>
            <person name="Owen C."/>
            <person name="Harkess A."/>
            <person name="Leebens-Mack J."/>
            <person name="Jimenez L.E."/>
            <person name="Osbourn A."/>
            <person name="Sattely E.S."/>
        </authorList>
    </citation>
    <scope>NUCLEOTIDE SEQUENCE [LARGE SCALE GENOMIC DNA]</scope>
    <source>
        <strain evidence="2">cv. JPN11</strain>
        <tissue evidence="1">Leaf</tissue>
    </source>
</reference>
<protein>
    <submittedName>
        <fullName evidence="1">2-oxoglutarate (2OG) and Fe(II)-dependent oxygenase superfamily protein</fullName>
    </submittedName>
</protein>